<sequence length="161" mass="17433">MKNIFRILAVVCVLALAGNSMAATAAAPQAGKPVQDKPEKGADRVSVVSVQLEGTDSIGARLGTRLKERFNQSNLFTLNDDEEKDMPKLRLLVSTAPEFPGRPGVGSVYGVCWVFSQGKGYLGYLLAREVGTVNYDDLDALVDRLVERTDGIAAKYGNLWK</sequence>
<protein>
    <submittedName>
        <fullName evidence="2">Uncharacterized protein</fullName>
    </submittedName>
</protein>
<dbReference type="RefSeq" id="WP_154508971.1">
    <property type="nucleotide sequence ID" value="NZ_DBFWWU010000190.1"/>
</dbReference>
<dbReference type="AlphaFoldDB" id="A0A6L5XIJ2"/>
<dbReference type="EMBL" id="VUMH01000002">
    <property type="protein sequence ID" value="MSS27003.1"/>
    <property type="molecule type" value="Genomic_DNA"/>
</dbReference>
<keyword evidence="3" id="KW-1185">Reference proteome</keyword>
<feature type="chain" id="PRO_5026736338" evidence="1">
    <location>
        <begin position="23"/>
        <end position="161"/>
    </location>
</feature>
<gene>
    <name evidence="2" type="ORF">FYJ44_02860</name>
</gene>
<accession>A0A6L5XIJ2</accession>
<reference evidence="2 3" key="1">
    <citation type="submission" date="2019-09" db="EMBL/GenBank/DDBJ databases">
        <title>In-depth cultivation of the pig gut microbiome towards novel bacterial diversity and tailored functional studies.</title>
        <authorList>
            <person name="Wylensek D."/>
            <person name="Hitch T.C.A."/>
            <person name="Clavel T."/>
        </authorList>
    </citation>
    <scope>NUCLEOTIDE SEQUENCE [LARGE SCALE GENOMIC DNA]</scope>
    <source>
        <strain evidence="2 3">PG-178-WT-4</strain>
    </source>
</reference>
<keyword evidence="1" id="KW-0732">Signal</keyword>
<comment type="caution">
    <text evidence="2">The sequence shown here is derived from an EMBL/GenBank/DDBJ whole genome shotgun (WGS) entry which is preliminary data.</text>
</comment>
<feature type="signal peptide" evidence="1">
    <location>
        <begin position="1"/>
        <end position="22"/>
    </location>
</feature>
<dbReference type="Proteomes" id="UP000477488">
    <property type="component" value="Unassembled WGS sequence"/>
</dbReference>
<evidence type="ECO:0000256" key="1">
    <source>
        <dbReference type="SAM" id="SignalP"/>
    </source>
</evidence>
<organism evidence="2 3">
    <name type="scientific">Desulfovibrio porci</name>
    <dbReference type="NCBI Taxonomy" id="2605782"/>
    <lineage>
        <taxon>Bacteria</taxon>
        <taxon>Pseudomonadati</taxon>
        <taxon>Thermodesulfobacteriota</taxon>
        <taxon>Desulfovibrionia</taxon>
        <taxon>Desulfovibrionales</taxon>
        <taxon>Desulfovibrionaceae</taxon>
        <taxon>Desulfovibrio</taxon>
    </lineage>
</organism>
<evidence type="ECO:0000313" key="3">
    <source>
        <dbReference type="Proteomes" id="UP000477488"/>
    </source>
</evidence>
<proteinExistence type="predicted"/>
<name>A0A6L5XIJ2_9BACT</name>
<evidence type="ECO:0000313" key="2">
    <source>
        <dbReference type="EMBL" id="MSS27003.1"/>
    </source>
</evidence>